<protein>
    <recommendedName>
        <fullName evidence="3">Cellobiose phosphorylase</fullName>
    </recommendedName>
</protein>
<gene>
    <name evidence="1" type="ORF">HZA61_02775</name>
</gene>
<accession>A0A933W9I0</accession>
<name>A0A933W9I0_UNCEI</name>
<sequence length="1155" mass="128065">MSLLDGTRGLDARNGGLVPFAGQEFLRITDFDRLPPFLMSIPSDTDLWMFVSSAGGLTAGRADADGALFPYVTVDQLHDAHHHTGPVTLFRVRRDDGAIVAWEPFAHLAGRDPAIERNLYKHPLGNQVIFEEIHHGLKLAFRYRWAACDAYGHVRSAQLENLADEPASVTALDGVRNVLPFGAPLGLYQHSSSLVDAYKRSEVDEWTGLGIFSLTSVISDRAEAAEMLRANTVWGFGLAGARVALSAAAVDAFRRGEDVPSAPRVNGERGNYLVQGAFELEPGATHGWHLALDAGRGHAEVAALRSRLLRSHELGAELESQIAEAGENLRRNVASADGLQRTGDAQTSAHHLANVLFNNMRGGVFAKHHLLPAADLADFVRTRNRTAAERHAAWLDALPAELTFDDLLERAARTGDPALERLTHEYLPIHFGRRHGDPSRPWNRFTIRVREADGSRALRYEGNWRDIFQNWEALAASFPAFLPGILAKFVNASTPDGFNPYRVTRDGIDWEVEEPGHPWSNIGYWGDHQVIYLLKFLEAMRETRPGALEAMLARPIFAYAEVPYRLAPFAKMVENPRATITFDHDLAARIAAREQAEGTDGRLVHDAEGAVLHVTLFEKLLVSTLSKLSNYVPDAGIWMNTQRPEWNDANNALVGNGVSVVTLAYLRRSLAFLLGLFESCRDAEIPVSAEVAGWARELRVAFESHAVEPYPGEQGDRERFEMVAVLGDAFTRYRAQVEEHGFSAPEPLAVTEALALLRTALAHVEGALRANEREDGLYHSYNLLEFDRSAGTLRVSRLSEMLEGQVAALSSGLVEPTRAVRLLDRMFASRLYRDDQRSFMLYPEKTLPGFLEKNVAPPERVDQIPLLRALVAERDTSVIVRDASWTYRFAPDIRHVCDLSMALDRLAAQHRWSGDVARDRQEVLALFEEVFQHHSFTGRSGTMYGYEGIGSIYWHMVAKLLLAVQETSLRAERERSPESVRRALAGYYYRVRAGLGFEKSAEEYGAFPTDPYSHTPAKRGAQQPGMTGQVKEEILTRMGELGVRVEAGRLVFRPHLLRAEEFLSEASVAQLYGHDGAPIEVELPAGSLLFTVCQVPVRYERTTGPASVRVIGSDGRESTIEGDTLDAGTSRAVLERTGEVARVEVKVPEGVLRTE</sequence>
<dbReference type="AlphaFoldDB" id="A0A933W9I0"/>
<organism evidence="1 2">
    <name type="scientific">Eiseniibacteriota bacterium</name>
    <dbReference type="NCBI Taxonomy" id="2212470"/>
    <lineage>
        <taxon>Bacteria</taxon>
        <taxon>Candidatus Eiseniibacteriota</taxon>
    </lineage>
</organism>
<evidence type="ECO:0008006" key="3">
    <source>
        <dbReference type="Google" id="ProtNLM"/>
    </source>
</evidence>
<dbReference type="Proteomes" id="UP000696931">
    <property type="component" value="Unassembled WGS sequence"/>
</dbReference>
<reference evidence="1" key="1">
    <citation type="submission" date="2020-07" db="EMBL/GenBank/DDBJ databases">
        <title>Huge and variable diversity of episymbiotic CPR bacteria and DPANN archaea in groundwater ecosystems.</title>
        <authorList>
            <person name="He C.Y."/>
            <person name="Keren R."/>
            <person name="Whittaker M."/>
            <person name="Farag I.F."/>
            <person name="Doudna J."/>
            <person name="Cate J.H.D."/>
            <person name="Banfield J.F."/>
        </authorList>
    </citation>
    <scope>NUCLEOTIDE SEQUENCE</scope>
    <source>
        <strain evidence="1">NC_groundwater_1813_Pr3_B-0.1um_71_17</strain>
    </source>
</reference>
<proteinExistence type="predicted"/>
<evidence type="ECO:0000313" key="2">
    <source>
        <dbReference type="Proteomes" id="UP000696931"/>
    </source>
</evidence>
<dbReference type="EMBL" id="JACRIW010000020">
    <property type="protein sequence ID" value="MBI5168389.1"/>
    <property type="molecule type" value="Genomic_DNA"/>
</dbReference>
<evidence type="ECO:0000313" key="1">
    <source>
        <dbReference type="EMBL" id="MBI5168389.1"/>
    </source>
</evidence>
<comment type="caution">
    <text evidence="1">The sequence shown here is derived from an EMBL/GenBank/DDBJ whole genome shotgun (WGS) entry which is preliminary data.</text>
</comment>